<feature type="compositionally biased region" description="Low complexity" evidence="1">
    <location>
        <begin position="145"/>
        <end position="154"/>
    </location>
</feature>
<evidence type="ECO:0000256" key="1">
    <source>
        <dbReference type="SAM" id="MobiDB-lite"/>
    </source>
</evidence>
<organism evidence="4">
    <name type="scientific">Gongylonema pulchrum</name>
    <dbReference type="NCBI Taxonomy" id="637853"/>
    <lineage>
        <taxon>Eukaryota</taxon>
        <taxon>Metazoa</taxon>
        <taxon>Ecdysozoa</taxon>
        <taxon>Nematoda</taxon>
        <taxon>Chromadorea</taxon>
        <taxon>Rhabditida</taxon>
        <taxon>Spirurina</taxon>
        <taxon>Spiruromorpha</taxon>
        <taxon>Spiruroidea</taxon>
        <taxon>Gongylonematidae</taxon>
        <taxon>Gongylonema</taxon>
    </lineage>
</organism>
<feature type="compositionally biased region" description="Acidic residues" evidence="1">
    <location>
        <begin position="105"/>
        <end position="144"/>
    </location>
</feature>
<protein>
    <submittedName>
        <fullName evidence="2 4">Uncharacterized protein</fullName>
    </submittedName>
</protein>
<evidence type="ECO:0000313" key="4">
    <source>
        <dbReference type="WBParaSite" id="GPUH_0002280501-mRNA-1"/>
    </source>
</evidence>
<evidence type="ECO:0000313" key="2">
    <source>
        <dbReference type="EMBL" id="VDN40532.1"/>
    </source>
</evidence>
<dbReference type="AlphaFoldDB" id="A0A183EP87"/>
<feature type="region of interest" description="Disordered" evidence="1">
    <location>
        <begin position="70"/>
        <end position="189"/>
    </location>
</feature>
<gene>
    <name evidence="2" type="ORF">GPUH_LOCUS22779</name>
</gene>
<reference evidence="2 3" key="2">
    <citation type="submission" date="2018-11" db="EMBL/GenBank/DDBJ databases">
        <authorList>
            <consortium name="Pathogen Informatics"/>
        </authorList>
    </citation>
    <scope>NUCLEOTIDE SEQUENCE [LARGE SCALE GENOMIC DNA]</scope>
</reference>
<keyword evidence="3" id="KW-1185">Reference proteome</keyword>
<accession>A0A183EP87</accession>
<proteinExistence type="predicted"/>
<feature type="compositionally biased region" description="Polar residues" evidence="1">
    <location>
        <begin position="158"/>
        <end position="183"/>
    </location>
</feature>
<dbReference type="EMBL" id="UYRT01095947">
    <property type="protein sequence ID" value="VDN40532.1"/>
    <property type="molecule type" value="Genomic_DNA"/>
</dbReference>
<name>A0A183EP87_9BILA</name>
<evidence type="ECO:0000313" key="3">
    <source>
        <dbReference type="Proteomes" id="UP000271098"/>
    </source>
</evidence>
<sequence>MPQLGALIEHLASAANFSDVELGKTPISERRQIIMRLIYVVFVQCASHSWQRKSAKKASETKADTVLQEKRSSCGAAVAKTNADDAPPSSSGGDGANLEAHELEANEGDNGADEGVAEGGDPEIADADEGDAEPDEESDLEQAEVAESGTGEEASSSRDATPQQGLASRQGDTGTSTASPSNLKSEEHDATAPLTYLPQIVLALKTADILVSAGAVEWCYSVLESLKKEWATETISSRQYVQQLSAAPPELQPNLAPLFNAQAVN</sequence>
<dbReference type="Proteomes" id="UP000271098">
    <property type="component" value="Unassembled WGS sequence"/>
</dbReference>
<reference evidence="4" key="1">
    <citation type="submission" date="2016-06" db="UniProtKB">
        <authorList>
            <consortium name="WormBaseParasite"/>
        </authorList>
    </citation>
    <scope>IDENTIFICATION</scope>
</reference>
<dbReference type="WBParaSite" id="GPUH_0002280501-mRNA-1">
    <property type="protein sequence ID" value="GPUH_0002280501-mRNA-1"/>
    <property type="gene ID" value="GPUH_0002280501"/>
</dbReference>